<organism evidence="1 2">
    <name type="scientific">Pseudomonas granadensis</name>
    <dbReference type="NCBI Taxonomy" id="1421430"/>
    <lineage>
        <taxon>Bacteria</taxon>
        <taxon>Pseudomonadati</taxon>
        <taxon>Pseudomonadota</taxon>
        <taxon>Gammaproteobacteria</taxon>
        <taxon>Pseudomonadales</taxon>
        <taxon>Pseudomonadaceae</taxon>
        <taxon>Pseudomonas</taxon>
    </lineage>
</organism>
<protein>
    <submittedName>
        <fullName evidence="1">Uncharacterized protein</fullName>
    </submittedName>
</protein>
<name>A0ABX7GI57_9PSED</name>
<proteinExistence type="predicted"/>
<accession>A0ABX7GI57</accession>
<sequence>MNESMETASDQQTIPAVLEGIASFKVKFDASDSSHNKTLFGNGRMQVKVQVLVCGVDANGNVVHIPTDVMESIELIHYNTGKTLRDGWTASSEQGRYTVEAPGSFKNANVDDEESEDDSVHPQVRTFWVSSAVAGTTQVAARLLLNGVKVLSNGTTLSSVHDSSVTLEAKTPVTYAGELFRWYQTRRGNEHYGNRIFNYYLGLYPHGQQIKLVDWVVDGVEGVDHLFAGGNKLNEPKTNYMKVFLARPETKSMFVSLPAKGDPVAYAFLPDAPSWNDESYHVRVNDRDGELTVMQALSEYSITTQERSKYGGNLHFTAIDEHGTEHKLAIRVNFYERNLYLERG</sequence>
<reference evidence="1 2" key="2">
    <citation type="submission" date="2021-03" db="EMBL/GenBank/DDBJ databases">
        <title>P. granadensis CT364 genome publication.</title>
        <authorList>
            <person name="Stach J."/>
            <person name="Montero-Calasanz Md.C."/>
        </authorList>
    </citation>
    <scope>NUCLEOTIDE SEQUENCE [LARGE SCALE GENOMIC DNA]</scope>
    <source>
        <strain evidence="1 2">CT364</strain>
    </source>
</reference>
<evidence type="ECO:0000313" key="2">
    <source>
        <dbReference type="Proteomes" id="UP000663686"/>
    </source>
</evidence>
<gene>
    <name evidence="1" type="ORF">JN757_03585</name>
</gene>
<reference evidence="1 2" key="1">
    <citation type="submission" date="2021-02" db="EMBL/GenBank/DDBJ databases">
        <authorList>
            <person name="Cea Torrescassana E."/>
        </authorList>
    </citation>
    <scope>NUCLEOTIDE SEQUENCE [LARGE SCALE GENOMIC DNA]</scope>
    <source>
        <strain evidence="1 2">CT364</strain>
    </source>
</reference>
<dbReference type="RefSeq" id="WP_203420499.1">
    <property type="nucleotide sequence ID" value="NZ_CP069352.1"/>
</dbReference>
<dbReference type="Proteomes" id="UP000663686">
    <property type="component" value="Chromosome"/>
</dbReference>
<dbReference type="EMBL" id="CP069352">
    <property type="protein sequence ID" value="QRK84879.1"/>
    <property type="molecule type" value="Genomic_DNA"/>
</dbReference>
<evidence type="ECO:0000313" key="1">
    <source>
        <dbReference type="EMBL" id="QRK84879.1"/>
    </source>
</evidence>
<keyword evidence="2" id="KW-1185">Reference proteome</keyword>